<proteinExistence type="predicted"/>
<dbReference type="PANTHER" id="PTHR43719:SF28">
    <property type="entry name" value="PEROXIDE STRESS-ACTIVATED HISTIDINE KINASE MAK1-RELATED"/>
    <property type="match status" value="1"/>
</dbReference>
<dbReference type="Proteomes" id="UP000688137">
    <property type="component" value="Unassembled WGS sequence"/>
</dbReference>
<evidence type="ECO:0000259" key="4">
    <source>
        <dbReference type="PROSITE" id="PS50109"/>
    </source>
</evidence>
<dbReference type="Pfam" id="PF02518">
    <property type="entry name" value="HATPase_c"/>
    <property type="match status" value="1"/>
</dbReference>
<protein>
    <submittedName>
        <fullName evidence="6">Uncharacterized protein</fullName>
    </submittedName>
</protein>
<dbReference type="PROSITE" id="PS50109">
    <property type="entry name" value="HIS_KIN"/>
    <property type="match status" value="1"/>
</dbReference>
<evidence type="ECO:0000259" key="5">
    <source>
        <dbReference type="PROSITE" id="PS50110"/>
    </source>
</evidence>
<dbReference type="CDD" id="cd17546">
    <property type="entry name" value="REC_hyHK_CKI1_RcsC-like"/>
    <property type="match status" value="1"/>
</dbReference>
<sequence>MFKYQLSAPFKVQLTMILVLIFHFIRQLLSYYYQRDQYIIFMMSIFLLQIALELFLINNRTICQKTLQFVFILINVILFQIESIKYGFDNVDCNYSYIIIIYLQNNSKSFETNKAFWKVIYKFLLLTIFLSFSYSNDYITSQRNIDYYCRIINQKLNMAIVIFLSSEMIRHNIQEQKQDILSIVEEKIISKQFQNQKFKECIKQDTKRSSFQDLSEIITERKQTFQKYQLNQQIDQNLLLDILSEAVIIIKFEKSEEPHNYKPRVDFQNQISKAMFQKTNQDLLQFFEKISSEVLCDDSPVNPRSSLLSFQSFAQQQYKNMKRSSKFNPQQYFITEIKQDQKSGGLPSVSPRLRSLTTQLNNVYKCLLYVFNTKKVRFEINGKVEALIIETNYEIDNIKKTVEMLITIGGEDLLLVIARDVVHRKNIKELFEINQSKSKILSFVSHEFRSPLNVMINVLQNIMEDNNINNSLQQPLKIVLENSFYMLNLSNDLLDLAQIKNDTFSLNLKTIDIIQLGEECIKMFHLQAESKNIKLSIKTNIKPLYIYTDKNRLKQIIINLLANAMKFTSKGCISIKITQKGLQVEVGVEDTGIGISQQDQSKLFKAFGKIKEGEHQKLNEQGVGLGLVISNKIAQQLSSDGSGLKVISKDATQLDHGSYFYLILKIKQFHAKIHLSQLQSVQVQEKESPLQDKNIQLSQFRMTFNNDQHSFADQYQMMDKINCQHILIVDDNIFNQNILEMQIKQFTKTQIDKNNSGMEAIESVKSKKCNQNCQGYKAIFMDMEMPGLDGIQTSAQILQINEKIKIFIVSGYEKSQFNQESIKIGIHNFIQKPISKDVIQKIILENDL</sequence>
<evidence type="ECO:0000256" key="3">
    <source>
        <dbReference type="SAM" id="Phobius"/>
    </source>
</evidence>
<dbReference type="GO" id="GO:0000155">
    <property type="term" value="F:phosphorelay sensor kinase activity"/>
    <property type="evidence" value="ECO:0007669"/>
    <property type="project" value="InterPro"/>
</dbReference>
<feature type="transmembrane region" description="Helical" evidence="3">
    <location>
        <begin position="115"/>
        <end position="135"/>
    </location>
</feature>
<organism evidence="6 7">
    <name type="scientific">Paramecium primaurelia</name>
    <dbReference type="NCBI Taxonomy" id="5886"/>
    <lineage>
        <taxon>Eukaryota</taxon>
        <taxon>Sar</taxon>
        <taxon>Alveolata</taxon>
        <taxon>Ciliophora</taxon>
        <taxon>Intramacronucleata</taxon>
        <taxon>Oligohymenophorea</taxon>
        <taxon>Peniculida</taxon>
        <taxon>Parameciidae</taxon>
        <taxon>Paramecium</taxon>
    </lineage>
</organism>
<dbReference type="PANTHER" id="PTHR43719">
    <property type="entry name" value="TWO-COMPONENT HISTIDINE KINASE"/>
    <property type="match status" value="1"/>
</dbReference>
<reference evidence="6" key="1">
    <citation type="submission" date="2021-01" db="EMBL/GenBank/DDBJ databases">
        <authorList>
            <consortium name="Genoscope - CEA"/>
            <person name="William W."/>
        </authorList>
    </citation>
    <scope>NUCLEOTIDE SEQUENCE</scope>
</reference>
<accession>A0A8S1MN04</accession>
<keyword evidence="3" id="KW-0812">Transmembrane</keyword>
<evidence type="ECO:0000256" key="1">
    <source>
        <dbReference type="ARBA" id="ARBA00022553"/>
    </source>
</evidence>
<dbReference type="InterPro" id="IPR050956">
    <property type="entry name" value="2C_system_His_kinase"/>
</dbReference>
<dbReference type="InterPro" id="IPR003661">
    <property type="entry name" value="HisK_dim/P_dom"/>
</dbReference>
<dbReference type="SMART" id="SM00387">
    <property type="entry name" value="HATPase_c"/>
    <property type="match status" value="1"/>
</dbReference>
<feature type="modified residue" description="4-aspartylphosphate" evidence="2">
    <location>
        <position position="782"/>
    </location>
</feature>
<evidence type="ECO:0000313" key="7">
    <source>
        <dbReference type="Proteomes" id="UP000688137"/>
    </source>
</evidence>
<dbReference type="OMA" id="FRMTFNN"/>
<keyword evidence="1 2" id="KW-0597">Phosphoprotein</keyword>
<dbReference type="PROSITE" id="PS50110">
    <property type="entry name" value="RESPONSE_REGULATORY"/>
    <property type="match status" value="1"/>
</dbReference>
<dbReference type="CDD" id="cd00082">
    <property type="entry name" value="HisKA"/>
    <property type="match status" value="1"/>
</dbReference>
<dbReference type="SMART" id="SM00388">
    <property type="entry name" value="HisKA"/>
    <property type="match status" value="1"/>
</dbReference>
<dbReference type="InterPro" id="IPR003594">
    <property type="entry name" value="HATPase_dom"/>
</dbReference>
<feature type="domain" description="Histidine kinase" evidence="4">
    <location>
        <begin position="443"/>
        <end position="668"/>
    </location>
</feature>
<dbReference type="SMART" id="SM00448">
    <property type="entry name" value="REC"/>
    <property type="match status" value="1"/>
</dbReference>
<dbReference type="InterPro" id="IPR001789">
    <property type="entry name" value="Sig_transdc_resp-reg_receiver"/>
</dbReference>
<keyword evidence="7" id="KW-1185">Reference proteome</keyword>
<dbReference type="EMBL" id="CAJJDM010000066">
    <property type="protein sequence ID" value="CAD8080712.1"/>
    <property type="molecule type" value="Genomic_DNA"/>
</dbReference>
<evidence type="ECO:0000313" key="6">
    <source>
        <dbReference type="EMBL" id="CAD8080712.1"/>
    </source>
</evidence>
<comment type="caution">
    <text evidence="6">The sequence shown here is derived from an EMBL/GenBank/DDBJ whole genome shotgun (WGS) entry which is preliminary data.</text>
</comment>
<gene>
    <name evidence="6" type="ORF">PPRIM_AZ9-3.1.T0640127</name>
</gene>
<name>A0A8S1MN04_PARPR</name>
<feature type="domain" description="Response regulatory" evidence="5">
    <location>
        <begin position="725"/>
        <end position="847"/>
    </location>
</feature>
<feature type="transmembrane region" description="Helical" evidence="3">
    <location>
        <begin position="12"/>
        <end position="32"/>
    </location>
</feature>
<dbReference type="Pfam" id="PF00512">
    <property type="entry name" value="HisKA"/>
    <property type="match status" value="1"/>
</dbReference>
<keyword evidence="3" id="KW-0472">Membrane</keyword>
<keyword evidence="3" id="KW-1133">Transmembrane helix</keyword>
<feature type="transmembrane region" description="Helical" evidence="3">
    <location>
        <begin position="38"/>
        <end position="57"/>
    </location>
</feature>
<dbReference type="Pfam" id="PF00072">
    <property type="entry name" value="Response_reg"/>
    <property type="match status" value="1"/>
</dbReference>
<dbReference type="InterPro" id="IPR005467">
    <property type="entry name" value="His_kinase_dom"/>
</dbReference>
<evidence type="ECO:0000256" key="2">
    <source>
        <dbReference type="PROSITE-ProRule" id="PRU00169"/>
    </source>
</evidence>
<dbReference type="AlphaFoldDB" id="A0A8S1MN04"/>